<name>A0A383B4E0_9ZZZZ</name>
<sequence length="90" mass="10180">MSWTKGQLLWVRAGREPGGVIFVLRKRLGNAVRRNRLKRRLRHVCRELKLPAQESLIVLAQPSATTSSFRRLRDELTGLVACLRVGDGTS</sequence>
<dbReference type="GO" id="GO:0004526">
    <property type="term" value="F:ribonuclease P activity"/>
    <property type="evidence" value="ECO:0007669"/>
    <property type="project" value="InterPro"/>
</dbReference>
<comment type="function">
    <text evidence="1">RNaseP catalyzes the removal of the 5'-leader sequence from pre-tRNA to produce the mature 5'-terminus. It can also cleave other RNA substrates such as 4.5S RNA. The protein component plays an auxiliary but essential role in vivo by binding to the 5'-leader sequence and broadening the substrate specificity of the ribozyme.</text>
</comment>
<keyword evidence="6" id="KW-0694">RNA-binding</keyword>
<evidence type="ECO:0000256" key="6">
    <source>
        <dbReference type="ARBA" id="ARBA00022884"/>
    </source>
</evidence>
<gene>
    <name evidence="7" type="ORF">METZ01_LOCUS467463</name>
</gene>
<evidence type="ECO:0000256" key="5">
    <source>
        <dbReference type="ARBA" id="ARBA00022801"/>
    </source>
</evidence>
<keyword evidence="4" id="KW-0255">Endonuclease</keyword>
<organism evidence="7">
    <name type="scientific">marine metagenome</name>
    <dbReference type="NCBI Taxonomy" id="408172"/>
    <lineage>
        <taxon>unclassified sequences</taxon>
        <taxon>metagenomes</taxon>
        <taxon>ecological metagenomes</taxon>
    </lineage>
</organism>
<keyword evidence="5" id="KW-0378">Hydrolase</keyword>
<dbReference type="GO" id="GO:0000049">
    <property type="term" value="F:tRNA binding"/>
    <property type="evidence" value="ECO:0007669"/>
    <property type="project" value="InterPro"/>
</dbReference>
<dbReference type="GO" id="GO:0008033">
    <property type="term" value="P:tRNA processing"/>
    <property type="evidence" value="ECO:0007669"/>
    <property type="project" value="UniProtKB-KW"/>
</dbReference>
<evidence type="ECO:0000256" key="2">
    <source>
        <dbReference type="ARBA" id="ARBA00022694"/>
    </source>
</evidence>
<dbReference type="AlphaFoldDB" id="A0A383B4E0"/>
<dbReference type="PROSITE" id="PS00648">
    <property type="entry name" value="RIBONUCLEASE_P"/>
    <property type="match status" value="1"/>
</dbReference>
<protein>
    <submittedName>
        <fullName evidence="7">Uncharacterized protein</fullName>
    </submittedName>
</protein>
<dbReference type="SUPFAM" id="SSF54211">
    <property type="entry name" value="Ribosomal protein S5 domain 2-like"/>
    <property type="match status" value="1"/>
</dbReference>
<dbReference type="Pfam" id="PF00825">
    <property type="entry name" value="Ribonuclease_P"/>
    <property type="match status" value="1"/>
</dbReference>
<dbReference type="InterPro" id="IPR020568">
    <property type="entry name" value="Ribosomal_Su5_D2-typ_SF"/>
</dbReference>
<accession>A0A383B4E0</accession>
<reference evidence="7" key="1">
    <citation type="submission" date="2018-05" db="EMBL/GenBank/DDBJ databases">
        <authorList>
            <person name="Lanie J.A."/>
            <person name="Ng W.-L."/>
            <person name="Kazmierczak K.M."/>
            <person name="Andrzejewski T.M."/>
            <person name="Davidsen T.M."/>
            <person name="Wayne K.J."/>
            <person name="Tettelin H."/>
            <person name="Glass J.I."/>
            <person name="Rusch D."/>
            <person name="Podicherti R."/>
            <person name="Tsui H.-C.T."/>
            <person name="Winkler M.E."/>
        </authorList>
    </citation>
    <scope>NUCLEOTIDE SEQUENCE</scope>
</reference>
<dbReference type="Gene3D" id="3.30.230.10">
    <property type="match status" value="1"/>
</dbReference>
<dbReference type="InterPro" id="IPR020539">
    <property type="entry name" value="RNase_P_CS"/>
</dbReference>
<dbReference type="EMBL" id="UINC01197233">
    <property type="protein sequence ID" value="SVE14609.1"/>
    <property type="molecule type" value="Genomic_DNA"/>
</dbReference>
<evidence type="ECO:0000256" key="4">
    <source>
        <dbReference type="ARBA" id="ARBA00022759"/>
    </source>
</evidence>
<evidence type="ECO:0000256" key="1">
    <source>
        <dbReference type="ARBA" id="ARBA00002663"/>
    </source>
</evidence>
<proteinExistence type="predicted"/>
<dbReference type="InterPro" id="IPR000100">
    <property type="entry name" value="RNase_P"/>
</dbReference>
<evidence type="ECO:0000256" key="3">
    <source>
        <dbReference type="ARBA" id="ARBA00022722"/>
    </source>
</evidence>
<keyword evidence="2" id="KW-0819">tRNA processing</keyword>
<dbReference type="InterPro" id="IPR014721">
    <property type="entry name" value="Ribsml_uS5_D2-typ_fold_subgr"/>
</dbReference>
<evidence type="ECO:0000313" key="7">
    <source>
        <dbReference type="EMBL" id="SVE14609.1"/>
    </source>
</evidence>
<keyword evidence="3" id="KW-0540">Nuclease</keyword>